<evidence type="ECO:0000313" key="2">
    <source>
        <dbReference type="Proteomes" id="UP001054945"/>
    </source>
</evidence>
<dbReference type="EMBL" id="BPLR01007860">
    <property type="protein sequence ID" value="GIY20252.1"/>
    <property type="molecule type" value="Genomic_DNA"/>
</dbReference>
<protein>
    <submittedName>
        <fullName evidence="1">Uncharacterized protein</fullName>
    </submittedName>
</protein>
<dbReference type="Proteomes" id="UP001054945">
    <property type="component" value="Unassembled WGS sequence"/>
</dbReference>
<keyword evidence="2" id="KW-1185">Reference proteome</keyword>
<dbReference type="AlphaFoldDB" id="A0AAV4RIF1"/>
<evidence type="ECO:0000313" key="1">
    <source>
        <dbReference type="EMBL" id="GIY20252.1"/>
    </source>
</evidence>
<proteinExistence type="predicted"/>
<organism evidence="1 2">
    <name type="scientific">Caerostris extrusa</name>
    <name type="common">Bark spider</name>
    <name type="synonym">Caerostris bankana</name>
    <dbReference type="NCBI Taxonomy" id="172846"/>
    <lineage>
        <taxon>Eukaryota</taxon>
        <taxon>Metazoa</taxon>
        <taxon>Ecdysozoa</taxon>
        <taxon>Arthropoda</taxon>
        <taxon>Chelicerata</taxon>
        <taxon>Arachnida</taxon>
        <taxon>Araneae</taxon>
        <taxon>Araneomorphae</taxon>
        <taxon>Entelegynae</taxon>
        <taxon>Araneoidea</taxon>
        <taxon>Araneidae</taxon>
        <taxon>Caerostris</taxon>
    </lineage>
</organism>
<reference evidence="1 2" key="1">
    <citation type="submission" date="2021-06" db="EMBL/GenBank/DDBJ databases">
        <title>Caerostris extrusa draft genome.</title>
        <authorList>
            <person name="Kono N."/>
            <person name="Arakawa K."/>
        </authorList>
    </citation>
    <scope>NUCLEOTIDE SEQUENCE [LARGE SCALE GENOMIC DNA]</scope>
</reference>
<sequence>MRFRVLFVPKDRAMAMNLLISKLKKGSVLQVIFHSLESEVALQAPLAHFGDSRSGDSRVALQEVSGRRDGVREINKDSTTTLFYSRFFFIAMQQRFMGVLCRI</sequence>
<gene>
    <name evidence="1" type="ORF">CEXT_446731</name>
</gene>
<accession>A0AAV4RIF1</accession>
<comment type="caution">
    <text evidence="1">The sequence shown here is derived from an EMBL/GenBank/DDBJ whole genome shotgun (WGS) entry which is preliminary data.</text>
</comment>
<name>A0AAV4RIF1_CAEEX</name>